<dbReference type="SUPFAM" id="SSF88713">
    <property type="entry name" value="Glycoside hydrolase/deacetylase"/>
    <property type="match status" value="1"/>
</dbReference>
<gene>
    <name evidence="3" type="ORF">CE154_001970</name>
</gene>
<comment type="caution">
    <text evidence="3">The sequence shown here is derived from an EMBL/GenBank/DDBJ whole genome shotgun (WGS) entry which is preliminary data.</text>
</comment>
<evidence type="ECO:0000259" key="2">
    <source>
        <dbReference type="Pfam" id="PF03537"/>
    </source>
</evidence>
<keyword evidence="1" id="KW-0732">Signal</keyword>
<dbReference type="InterPro" id="IPR016925">
    <property type="entry name" value="UCP029570"/>
</dbReference>
<dbReference type="Pfam" id="PF03537">
    <property type="entry name" value="Glyco_hydro_114"/>
    <property type="match status" value="1"/>
</dbReference>
<dbReference type="AlphaFoldDB" id="A0A3R7EFJ7"/>
<organism evidence="3 4">
    <name type="scientific">Alicycliphilus denitrificans</name>
    <dbReference type="NCBI Taxonomy" id="179636"/>
    <lineage>
        <taxon>Bacteria</taxon>
        <taxon>Pseudomonadati</taxon>
        <taxon>Pseudomonadota</taxon>
        <taxon>Betaproteobacteria</taxon>
        <taxon>Burkholderiales</taxon>
        <taxon>Comamonadaceae</taxon>
        <taxon>Alicycliphilus</taxon>
    </lineage>
</organism>
<dbReference type="Gene3D" id="3.20.20.70">
    <property type="entry name" value="Aldolase class I"/>
    <property type="match status" value="1"/>
</dbReference>
<name>A0A3R7EFJ7_9BURK</name>
<dbReference type="EMBL" id="NKDB02000001">
    <property type="protein sequence ID" value="RKJ98557.1"/>
    <property type="molecule type" value="Genomic_DNA"/>
</dbReference>
<protein>
    <recommendedName>
        <fullName evidence="2">Glycoside-hydrolase family GH114 TIM-barrel domain-containing protein</fullName>
    </recommendedName>
</protein>
<feature type="chain" id="PRO_5018608618" description="Glycoside-hydrolase family GH114 TIM-barrel domain-containing protein" evidence="1">
    <location>
        <begin position="32"/>
        <end position="943"/>
    </location>
</feature>
<dbReference type="SUPFAM" id="SSF51445">
    <property type="entry name" value="(Trans)glycosidases"/>
    <property type="match status" value="1"/>
</dbReference>
<dbReference type="PANTHER" id="PTHR35882">
    <property type="entry name" value="PELA"/>
    <property type="match status" value="1"/>
</dbReference>
<evidence type="ECO:0000313" key="4">
    <source>
        <dbReference type="Proteomes" id="UP000216225"/>
    </source>
</evidence>
<proteinExistence type="predicted"/>
<dbReference type="InterPro" id="IPR013785">
    <property type="entry name" value="Aldolase_TIM"/>
</dbReference>
<dbReference type="CDD" id="cd10922">
    <property type="entry name" value="CE4_PelA_like_C"/>
    <property type="match status" value="1"/>
</dbReference>
<dbReference type="GO" id="GO:0005975">
    <property type="term" value="P:carbohydrate metabolic process"/>
    <property type="evidence" value="ECO:0007669"/>
    <property type="project" value="InterPro"/>
</dbReference>
<dbReference type="Gene3D" id="3.20.20.370">
    <property type="entry name" value="Glycoside hydrolase/deacetylase"/>
    <property type="match status" value="1"/>
</dbReference>
<accession>A0A3R7EFJ7</accession>
<dbReference type="InterPro" id="IPR004352">
    <property type="entry name" value="GH114_TIM-barrel"/>
</dbReference>
<reference evidence="3 4" key="1">
    <citation type="submission" date="2018-09" db="EMBL/GenBank/DDBJ databases">
        <title>Genome comparison of Alicycliphilus sp. BQ1, a polyurethanolytic bacterium, with its closest phylogenetic relatives Alicycliphilus denitrificans BC and K601, unable to attack polyurethane.</title>
        <authorList>
            <person name="Loza-Tavera H."/>
            <person name="Lozano L."/>
            <person name="Cevallos M."/>
            <person name="Maya-Lucas O."/>
            <person name="Garcia-Mena J."/>
            <person name="Hernandez J."/>
        </authorList>
    </citation>
    <scope>NUCLEOTIDE SEQUENCE [LARGE SCALE GENOMIC DNA]</scope>
    <source>
        <strain evidence="3 4">BQ1</strain>
    </source>
</reference>
<dbReference type="RefSeq" id="WP_094434703.1">
    <property type="nucleotide sequence ID" value="NZ_NKDB02000001.1"/>
</dbReference>
<feature type="domain" description="Glycoside-hydrolase family GH114 TIM-barrel" evidence="2">
    <location>
        <begin position="49"/>
        <end position="274"/>
    </location>
</feature>
<feature type="signal peptide" evidence="1">
    <location>
        <begin position="1"/>
        <end position="31"/>
    </location>
</feature>
<dbReference type="InterPro" id="IPR011330">
    <property type="entry name" value="Glyco_hydro/deAcase_b/a-brl"/>
</dbReference>
<dbReference type="Proteomes" id="UP000216225">
    <property type="component" value="Unassembled WGS sequence"/>
</dbReference>
<evidence type="ECO:0000313" key="3">
    <source>
        <dbReference type="EMBL" id="RKJ98557.1"/>
    </source>
</evidence>
<dbReference type="PANTHER" id="PTHR35882:SF2">
    <property type="entry name" value="PELA"/>
    <property type="match status" value="1"/>
</dbReference>
<dbReference type="PIRSF" id="PIRSF029570">
    <property type="entry name" value="UCP029570"/>
    <property type="match status" value="1"/>
</dbReference>
<dbReference type="InterPro" id="IPR017853">
    <property type="entry name" value="GH"/>
</dbReference>
<sequence length="943" mass="104776">MALRFLLQLLQLCTRLAWGLALLPLAWSAQAATPAVALYYGHEIPLGEFRAFDLLVVDPDHEAARQARALEPATKVYAYVSVTEVQPSRAYHADIPADWKLARNQDWQSEVIDQSVAAWPDFFASRVVAPLWERGFRGFFLDTLDSYRLAGTFDEQAQQQGLVRVIETLHQRFPGIRLILNRGFDILPRVQGMVEMVAAESLYQRWNARTRRYEEVPEQDRQWLMDQLRTVRQRDGLPVLVIDYVSPHDRALTRATAQRILQDGFIPWVTDAQLATIGMGSIEPVPRRVLVLYNGGESPALNYANAHRFLQMPLNHMGYVTDYVDVRDSLPGLVARDRYAGVVSWFSGYVPAAKRAGLSQWLQARIHEGMPLAVVGDWGMAPDRALTRSLGLALDRAEPQGALRQVQLAPMMGLENPLPLPSRQTELVQLAPDMARQAQPLVELRDGRGRTFVGGAITPWGGFILDPNVLFEIPGTEDARWLVDPFAFLQQALRLPAIPVPDTTTENGRRLLLAHVDGDGFPSLAEFPGSPLAAQVLLKEIFEKYRIPQTMSVIEAEVAPDGLYPGLSPRMEEVARKMFRLPHIEVGSHTYSHPFLWDASVQHGIFTENPEAAQSLVVPGYTMDLEREIVGSSRYINERLAPSGKPVKILQWTGDTAPSARALEITHRAGLLNINGGDTSISRANPSLTAVGALGIRKGGFLQVYAPITNENIYTNLWTGPYYGFERAIETFEMTGSPRRIKPVGIYYHTYSASKPAALKALKKVYDWALAQPLHPVHASEFATKVQDFYDYAMARDGDGWRLRSSNGALRTVRLPSALGLPQPGASQAVAGWCRDGEGLYVHLSGPAAFLQTDGREAATPYLHDANARLVDWQAEGDGRRVQFTLQGHVPLEFALANIQACQVRAGQRTLTALRPAAQDRTAVQQFKLPDAAAQIQILCPER</sequence>
<evidence type="ECO:0000256" key="1">
    <source>
        <dbReference type="SAM" id="SignalP"/>
    </source>
</evidence>